<feature type="region of interest" description="Disordered" evidence="3">
    <location>
        <begin position="560"/>
        <end position="590"/>
    </location>
</feature>
<protein>
    <submittedName>
        <fullName evidence="6">HlyD family secretion protein</fullName>
    </submittedName>
</protein>
<keyword evidence="2" id="KW-0175">Coiled coil</keyword>
<proteinExistence type="predicted"/>
<name>A0A840QEC5_9PSEU</name>
<dbReference type="PANTHER" id="PTHR32347:SF23">
    <property type="entry name" value="BLL5650 PROTEIN"/>
    <property type="match status" value="1"/>
</dbReference>
<evidence type="ECO:0000259" key="4">
    <source>
        <dbReference type="Pfam" id="PF25917"/>
    </source>
</evidence>
<dbReference type="InterPro" id="IPR050465">
    <property type="entry name" value="UPF0194_transport"/>
</dbReference>
<dbReference type="Pfam" id="PF25990">
    <property type="entry name" value="Beta-barrel_YknX"/>
    <property type="match status" value="1"/>
</dbReference>
<evidence type="ECO:0000256" key="3">
    <source>
        <dbReference type="SAM" id="MobiDB-lite"/>
    </source>
</evidence>
<dbReference type="Pfam" id="PF25917">
    <property type="entry name" value="BSH_RND"/>
    <property type="match status" value="1"/>
</dbReference>
<dbReference type="EMBL" id="JACHIW010000001">
    <property type="protein sequence ID" value="MBB5157028.1"/>
    <property type="molecule type" value="Genomic_DNA"/>
</dbReference>
<accession>A0A840QEC5</accession>
<feature type="region of interest" description="Disordered" evidence="3">
    <location>
        <begin position="444"/>
        <end position="469"/>
    </location>
</feature>
<evidence type="ECO:0000259" key="5">
    <source>
        <dbReference type="Pfam" id="PF25990"/>
    </source>
</evidence>
<dbReference type="Gene3D" id="6.20.50.140">
    <property type="match status" value="1"/>
</dbReference>
<feature type="compositionally biased region" description="Polar residues" evidence="3">
    <location>
        <begin position="320"/>
        <end position="335"/>
    </location>
</feature>
<evidence type="ECO:0000256" key="1">
    <source>
        <dbReference type="ARBA" id="ARBA00004196"/>
    </source>
</evidence>
<feature type="domain" description="Multidrug resistance protein MdtA-like barrel-sandwich hybrid" evidence="4">
    <location>
        <begin position="63"/>
        <end position="398"/>
    </location>
</feature>
<feature type="compositionally biased region" description="Low complexity" evidence="3">
    <location>
        <begin position="286"/>
        <end position="319"/>
    </location>
</feature>
<feature type="domain" description="YknX-like beta-barrel" evidence="5">
    <location>
        <begin position="406"/>
        <end position="493"/>
    </location>
</feature>
<dbReference type="SUPFAM" id="SSF111369">
    <property type="entry name" value="HlyD-like secretion proteins"/>
    <property type="match status" value="2"/>
</dbReference>
<comment type="subcellular location">
    <subcellularLocation>
        <location evidence="1">Cell envelope</location>
    </subcellularLocation>
</comment>
<keyword evidence="7" id="KW-1185">Reference proteome</keyword>
<dbReference type="InterPro" id="IPR058636">
    <property type="entry name" value="Beta-barrel_YknX"/>
</dbReference>
<dbReference type="Proteomes" id="UP000584374">
    <property type="component" value="Unassembled WGS sequence"/>
</dbReference>
<evidence type="ECO:0000313" key="6">
    <source>
        <dbReference type="EMBL" id="MBB5157028.1"/>
    </source>
</evidence>
<dbReference type="PANTHER" id="PTHR32347">
    <property type="entry name" value="EFFLUX SYSTEM COMPONENT YKNX-RELATED"/>
    <property type="match status" value="1"/>
</dbReference>
<feature type="compositionally biased region" description="Gly residues" evidence="3">
    <location>
        <begin position="571"/>
        <end position="590"/>
    </location>
</feature>
<feature type="compositionally biased region" description="Low complexity" evidence="3">
    <location>
        <begin position="446"/>
        <end position="469"/>
    </location>
</feature>
<dbReference type="Gene3D" id="2.40.50.100">
    <property type="match status" value="1"/>
</dbReference>
<dbReference type="AlphaFoldDB" id="A0A840QEC5"/>
<dbReference type="Gene3D" id="2.40.30.170">
    <property type="match status" value="1"/>
</dbReference>
<dbReference type="GO" id="GO:0030313">
    <property type="term" value="C:cell envelope"/>
    <property type="evidence" value="ECO:0007669"/>
    <property type="project" value="UniProtKB-SubCell"/>
</dbReference>
<feature type="region of interest" description="Disordered" evidence="3">
    <location>
        <begin position="286"/>
        <end position="347"/>
    </location>
</feature>
<dbReference type="InterPro" id="IPR058625">
    <property type="entry name" value="MdtA-like_BSH"/>
</dbReference>
<feature type="compositionally biased region" description="Low complexity" evidence="3">
    <location>
        <begin position="126"/>
        <end position="143"/>
    </location>
</feature>
<gene>
    <name evidence="6" type="ORF">BJ970_004562</name>
</gene>
<comment type="caution">
    <text evidence="6">The sequence shown here is derived from an EMBL/GenBank/DDBJ whole genome shotgun (WGS) entry which is preliminary data.</text>
</comment>
<reference evidence="6 7" key="1">
    <citation type="submission" date="2020-08" db="EMBL/GenBank/DDBJ databases">
        <title>Sequencing the genomes of 1000 actinobacteria strains.</title>
        <authorList>
            <person name="Klenk H.-P."/>
        </authorList>
    </citation>
    <scope>NUCLEOTIDE SEQUENCE [LARGE SCALE GENOMIC DNA]</scope>
    <source>
        <strain evidence="6 7">DSM 45584</strain>
    </source>
</reference>
<organism evidence="6 7">
    <name type="scientific">Saccharopolyspora phatthalungensis</name>
    <dbReference type="NCBI Taxonomy" id="664693"/>
    <lineage>
        <taxon>Bacteria</taxon>
        <taxon>Bacillati</taxon>
        <taxon>Actinomycetota</taxon>
        <taxon>Actinomycetes</taxon>
        <taxon>Pseudonocardiales</taxon>
        <taxon>Pseudonocardiaceae</taxon>
        <taxon>Saccharopolyspora</taxon>
    </lineage>
</organism>
<feature type="region of interest" description="Disordered" evidence="3">
    <location>
        <begin position="115"/>
        <end position="238"/>
    </location>
</feature>
<feature type="compositionally biased region" description="Low complexity" evidence="3">
    <location>
        <begin position="200"/>
        <end position="238"/>
    </location>
</feature>
<evidence type="ECO:0000256" key="2">
    <source>
        <dbReference type="ARBA" id="ARBA00023054"/>
    </source>
</evidence>
<sequence>MAERRRSARHWITGVTTVAVLGGGAGAWAAMRPSDPAYRLASAGPAEVTSTLSATGTIQSVNQATLSFPVSGTVSAVNVQVGQQVSAGQVVAALDTTTVSSQVVSAQSRLATAQAKLASDQDRQTAAAQASPAPAKPSTANASGTSRSPGGDAKPIAPPPQLASAQDTVKTSQQQVDSDLTAVSSLAGREKTTCDQAMQSASSSSTGSSQPSTSTEPTPSRTTSSAPSSGSGGSEAVSECTSLIQQVMTAQSKTAADEKALSDAENSLNTVLGQAIASVNRAASAASQAAQAPQPASQSRGTQPSSQSRSTQPPSQNRSAQNPSAQNRSGTTATAPPSADQLAADQASVDSANADLVAAQQNLDAATLISPIAGTVAQVGVAAGQTVAGASEKSNIVIIGPGSDEVTTSVSDVQLGQVHPGQDVTVTPDGTGLRLTGKVASVGVLPGTSGSTTGTSPATSSGASSSGTSYPVTISLDPTSQQLFAGATAAVSIMVGGTHASVTVPTSAVRAAGSRHIVSVLRNGTLIAVPVTVGVVGATLTEVTSGLRVGDQVVLANLDTPLPSGNTTQRGFGGGGFARPGGGGGAGRGD</sequence>
<evidence type="ECO:0000313" key="7">
    <source>
        <dbReference type="Proteomes" id="UP000584374"/>
    </source>
</evidence>
<dbReference type="RefSeq" id="WP_184728050.1">
    <property type="nucleotide sequence ID" value="NZ_JACHIW010000001.1"/>
</dbReference>
<feature type="compositionally biased region" description="Polar residues" evidence="3">
    <location>
        <begin position="163"/>
        <end position="184"/>
    </location>
</feature>